<evidence type="ECO:0000313" key="3">
    <source>
        <dbReference type="Proteomes" id="UP000030755"/>
    </source>
</evidence>
<evidence type="ECO:0000256" key="1">
    <source>
        <dbReference type="SAM" id="SignalP"/>
    </source>
</evidence>
<proteinExistence type="predicted"/>
<dbReference type="SUPFAM" id="SSF52047">
    <property type="entry name" value="RNI-like"/>
    <property type="match status" value="1"/>
</dbReference>
<keyword evidence="3" id="KW-1185">Reference proteome</keyword>
<sequence length="610" mass="71043">MKKYYIFLCLLFSILLAIPTPSIPKKNEQVNTIKSFPAELGLMISEYLSLADSIALGVTCKAFKICYDRHIELLNFIRCSKAAIGHRDDDVFLIFNRRMLKCKIPTIKTKLYIKFNDSNDLQDFQDTFPSRENKIEAFKYFFEPASLKITNNIGISFFQGDYLLDKYVNFNYGFNEYINEDEEYKEEIRQHLNSIHFEQVLEQLMMRAEDIDLRIVSNFFGDEMYNSIVASGLSNFNIKKLKIHSVYDFFKDLEYLNLVELEVKVDYESLQSLTRVLVHKNSKVEKLKLLVSVEEKDLDLGPLFHSLPQTKRLKELLIDFCLLSKEVEMLLKHLPNSNIESLSFTVREKLKPEIQNDFFKSLGKSQIRKLKINFYPENAESFEALVSSKIHSLDFRLSIHPNVMSFKYLADLISVKKMFNSLAFYKGNIELFNYLHNLKTLSINFPVCPMETQLTFNELNSVFLSSNLKELNFQFFDKTPSDFSNFISKVLMSNIQKFSVKIMSSTFYDNAQEDIIDEKDDLISIVQQVFQNIQSSKLHFVQFYINVNMADVAQSFVIFFKGLELSGYSITFGVNDNCCFTFDEFNQILLNDDDLTTISVTISKVVQLLY</sequence>
<accession>A0A075ASF5</accession>
<name>A0A075ASF5_ROZAC</name>
<gene>
    <name evidence="2" type="ORF">O9G_001157</name>
</gene>
<dbReference type="HOGENOM" id="CLU_447699_0_0_1"/>
<dbReference type="AlphaFoldDB" id="A0A075ASF5"/>
<evidence type="ECO:0000313" key="2">
    <source>
        <dbReference type="EMBL" id="EPZ33188.1"/>
    </source>
</evidence>
<reference evidence="2 3" key="1">
    <citation type="journal article" date="2013" name="Curr. Biol.">
        <title>Shared signatures of parasitism and phylogenomics unite Cryptomycota and microsporidia.</title>
        <authorList>
            <person name="James T.Y."/>
            <person name="Pelin A."/>
            <person name="Bonen L."/>
            <person name="Ahrendt S."/>
            <person name="Sain D."/>
            <person name="Corradi N."/>
            <person name="Stajich J.E."/>
        </authorList>
    </citation>
    <scope>NUCLEOTIDE SEQUENCE [LARGE SCALE GENOMIC DNA]</scope>
    <source>
        <strain evidence="2 3">CSF55</strain>
    </source>
</reference>
<dbReference type="EMBL" id="KE561071">
    <property type="protein sequence ID" value="EPZ33188.1"/>
    <property type="molecule type" value="Genomic_DNA"/>
</dbReference>
<evidence type="ECO:0008006" key="4">
    <source>
        <dbReference type="Google" id="ProtNLM"/>
    </source>
</evidence>
<protein>
    <recommendedName>
        <fullName evidence="4">F-box domain-containing protein</fullName>
    </recommendedName>
</protein>
<organism evidence="2 3">
    <name type="scientific">Rozella allomycis (strain CSF55)</name>
    <dbReference type="NCBI Taxonomy" id="988480"/>
    <lineage>
        <taxon>Eukaryota</taxon>
        <taxon>Fungi</taxon>
        <taxon>Fungi incertae sedis</taxon>
        <taxon>Cryptomycota</taxon>
        <taxon>Cryptomycota incertae sedis</taxon>
        <taxon>Rozella</taxon>
    </lineage>
</organism>
<keyword evidence="1" id="KW-0732">Signal</keyword>
<feature type="chain" id="PRO_5001704789" description="F-box domain-containing protein" evidence="1">
    <location>
        <begin position="18"/>
        <end position="610"/>
    </location>
</feature>
<dbReference type="Proteomes" id="UP000030755">
    <property type="component" value="Unassembled WGS sequence"/>
</dbReference>
<feature type="signal peptide" evidence="1">
    <location>
        <begin position="1"/>
        <end position="17"/>
    </location>
</feature>